<dbReference type="EMBL" id="CP053923">
    <property type="protein sequence ID" value="QNT70461.1"/>
    <property type="molecule type" value="Genomic_DNA"/>
</dbReference>
<dbReference type="SMART" id="SM00880">
    <property type="entry name" value="CHAD"/>
    <property type="match status" value="1"/>
</dbReference>
<evidence type="ECO:0000313" key="2">
    <source>
        <dbReference type="EMBL" id="QNT70461.1"/>
    </source>
</evidence>
<gene>
    <name evidence="2" type="ORF">HQ394_15405</name>
</gene>
<evidence type="ECO:0000313" key="3">
    <source>
        <dbReference type="Proteomes" id="UP000516369"/>
    </source>
</evidence>
<dbReference type="PANTHER" id="PTHR39339">
    <property type="entry name" value="SLR1444 PROTEIN"/>
    <property type="match status" value="1"/>
</dbReference>
<keyword evidence="3" id="KW-1185">Reference proteome</keyword>
<dbReference type="PANTHER" id="PTHR39339:SF1">
    <property type="entry name" value="CHAD DOMAIN-CONTAINING PROTEIN"/>
    <property type="match status" value="1"/>
</dbReference>
<organism evidence="2 3">
    <name type="scientific">Defluviicoccus vanus</name>
    <dbReference type="NCBI Taxonomy" id="111831"/>
    <lineage>
        <taxon>Bacteria</taxon>
        <taxon>Pseudomonadati</taxon>
        <taxon>Pseudomonadota</taxon>
        <taxon>Alphaproteobacteria</taxon>
        <taxon>Rhodospirillales</taxon>
        <taxon>Rhodospirillaceae</taxon>
        <taxon>Defluviicoccus</taxon>
    </lineage>
</organism>
<feature type="domain" description="CHAD" evidence="1">
    <location>
        <begin position="36"/>
        <end position="328"/>
    </location>
</feature>
<dbReference type="InterPro" id="IPR007899">
    <property type="entry name" value="CHAD_dom"/>
</dbReference>
<accession>A0A7H1N425</accession>
<dbReference type="Pfam" id="PF05235">
    <property type="entry name" value="CHAD"/>
    <property type="match status" value="1"/>
</dbReference>
<evidence type="ECO:0000259" key="1">
    <source>
        <dbReference type="PROSITE" id="PS51708"/>
    </source>
</evidence>
<dbReference type="KEGG" id="dvn:HQ394_15405"/>
<dbReference type="InterPro" id="IPR038186">
    <property type="entry name" value="CHAD_dom_sf"/>
</dbReference>
<dbReference type="RefSeq" id="WP_190260939.1">
    <property type="nucleotide sequence ID" value="NZ_CP053923.1"/>
</dbReference>
<proteinExistence type="predicted"/>
<reference evidence="2 3" key="1">
    <citation type="submission" date="2020-05" db="EMBL/GenBank/DDBJ databases">
        <title>Complete closed genome sequence of Defluviicoccus vanus.</title>
        <authorList>
            <person name="Bessarab I."/>
            <person name="Arumugam K."/>
            <person name="Maszenan A.M."/>
            <person name="Seviour R.J."/>
            <person name="Williams R.B."/>
        </authorList>
    </citation>
    <scope>NUCLEOTIDE SEQUENCE [LARGE SCALE GENOMIC DNA]</scope>
    <source>
        <strain evidence="2 3">Ben 114</strain>
    </source>
</reference>
<dbReference type="AlphaFoldDB" id="A0A7H1N425"/>
<sequence length="380" mass="42164">MVSDDTAAGIASAPEKETAVTPTKWLKAKAPRLTGSTSADAALASIILLGVEHLRGNEACVLNRSHVEGVHQMRVAVRRLRSCLSLFREFMPPPQHDHLNGELKWLIGQLGPARDWDVFVDDILTPVRKQIPTEARLVELAQRVDERRDEAYTQAQRALADHRYLGLVMLLDAWANGRRWRDYLPAATASALQRPAVQLANRMLHDHYQQVMLAGADFADLEPEARHSLRIEIKKLRYASEFFASLYLRRKVVPFMAMLKELQDDLGAGNDVEVARSLLRKVTRPLAGREKTRLAFAAGLVVGWHSHVTGVREARLLTAWEHFIARPPFWTPPAPEAPEATDAAAAATATETDATNREHANGEDEAATLMPAEAAIKATI</sequence>
<dbReference type="PROSITE" id="PS51708">
    <property type="entry name" value="CHAD"/>
    <property type="match status" value="1"/>
</dbReference>
<name>A0A7H1N425_9PROT</name>
<dbReference type="Proteomes" id="UP000516369">
    <property type="component" value="Chromosome"/>
</dbReference>
<dbReference type="Gene3D" id="1.40.20.10">
    <property type="entry name" value="CHAD domain"/>
    <property type="match status" value="1"/>
</dbReference>
<protein>
    <submittedName>
        <fullName evidence="2">CHAD domain-containing protein</fullName>
    </submittedName>
</protein>